<name>A0A3N4ICN0_ASCIM</name>
<organism evidence="2 3">
    <name type="scientific">Ascobolus immersus RN42</name>
    <dbReference type="NCBI Taxonomy" id="1160509"/>
    <lineage>
        <taxon>Eukaryota</taxon>
        <taxon>Fungi</taxon>
        <taxon>Dikarya</taxon>
        <taxon>Ascomycota</taxon>
        <taxon>Pezizomycotina</taxon>
        <taxon>Pezizomycetes</taxon>
        <taxon>Pezizales</taxon>
        <taxon>Ascobolaceae</taxon>
        <taxon>Ascobolus</taxon>
    </lineage>
</organism>
<protein>
    <recommendedName>
        <fullName evidence="4">F-box domain-containing protein</fullName>
    </recommendedName>
</protein>
<feature type="compositionally biased region" description="Polar residues" evidence="1">
    <location>
        <begin position="14"/>
        <end position="27"/>
    </location>
</feature>
<proteinExistence type="predicted"/>
<accession>A0A3N4ICN0</accession>
<dbReference type="EMBL" id="ML119662">
    <property type="protein sequence ID" value="RPA83873.1"/>
    <property type="molecule type" value="Genomic_DNA"/>
</dbReference>
<dbReference type="Proteomes" id="UP000275078">
    <property type="component" value="Unassembled WGS sequence"/>
</dbReference>
<keyword evidence="3" id="KW-1185">Reference proteome</keyword>
<evidence type="ECO:0000313" key="3">
    <source>
        <dbReference type="Proteomes" id="UP000275078"/>
    </source>
</evidence>
<evidence type="ECO:0000256" key="1">
    <source>
        <dbReference type="SAM" id="MobiDB-lite"/>
    </source>
</evidence>
<gene>
    <name evidence="2" type="ORF">BJ508DRAFT_374786</name>
</gene>
<feature type="compositionally biased region" description="Basic and acidic residues" evidence="1">
    <location>
        <begin position="1"/>
        <end position="12"/>
    </location>
</feature>
<reference evidence="2 3" key="1">
    <citation type="journal article" date="2018" name="Nat. Ecol. Evol.">
        <title>Pezizomycetes genomes reveal the molecular basis of ectomycorrhizal truffle lifestyle.</title>
        <authorList>
            <person name="Murat C."/>
            <person name="Payen T."/>
            <person name="Noel B."/>
            <person name="Kuo A."/>
            <person name="Morin E."/>
            <person name="Chen J."/>
            <person name="Kohler A."/>
            <person name="Krizsan K."/>
            <person name="Balestrini R."/>
            <person name="Da Silva C."/>
            <person name="Montanini B."/>
            <person name="Hainaut M."/>
            <person name="Levati E."/>
            <person name="Barry K.W."/>
            <person name="Belfiori B."/>
            <person name="Cichocki N."/>
            <person name="Clum A."/>
            <person name="Dockter R.B."/>
            <person name="Fauchery L."/>
            <person name="Guy J."/>
            <person name="Iotti M."/>
            <person name="Le Tacon F."/>
            <person name="Lindquist E.A."/>
            <person name="Lipzen A."/>
            <person name="Malagnac F."/>
            <person name="Mello A."/>
            <person name="Molinier V."/>
            <person name="Miyauchi S."/>
            <person name="Poulain J."/>
            <person name="Riccioni C."/>
            <person name="Rubini A."/>
            <person name="Sitrit Y."/>
            <person name="Splivallo R."/>
            <person name="Traeger S."/>
            <person name="Wang M."/>
            <person name="Zifcakova L."/>
            <person name="Wipf D."/>
            <person name="Zambonelli A."/>
            <person name="Paolocci F."/>
            <person name="Nowrousian M."/>
            <person name="Ottonello S."/>
            <person name="Baldrian P."/>
            <person name="Spatafora J.W."/>
            <person name="Henrissat B."/>
            <person name="Nagy L.G."/>
            <person name="Aury J.M."/>
            <person name="Wincker P."/>
            <person name="Grigoriev I.V."/>
            <person name="Bonfante P."/>
            <person name="Martin F.M."/>
        </authorList>
    </citation>
    <scope>NUCLEOTIDE SEQUENCE [LARGE SCALE GENOMIC DNA]</scope>
    <source>
        <strain evidence="2 3">RN42</strain>
    </source>
</reference>
<dbReference type="AlphaFoldDB" id="A0A3N4ICN0"/>
<evidence type="ECO:0008006" key="4">
    <source>
        <dbReference type="Google" id="ProtNLM"/>
    </source>
</evidence>
<feature type="region of interest" description="Disordered" evidence="1">
    <location>
        <begin position="1"/>
        <end position="31"/>
    </location>
</feature>
<sequence>MASQKEDDERHQTLKTPDTAPQHQSSKPIPFTTLPPELILSIGDWLTNWNDYRAFRHSHRRAFYSLSRNHTRQVFWSMFDKKIAAKMDGFLRFCVSRLRNGTDSDCSEYLRRLLDVAEIHLIRPADSTSVVALDPDEQDWYIFCWQQNLLHGALSTLMDRTRVFKINVKDRDGSVLKCAELLDSILLARMDEDWLDQVQSFCERAENEETFVNQCRALSDLIITVCCAPYNHSISRIATDKIRSLHEMVLERYCAELVNGLLIMRKEKDSQASGWYESCIRAIVSEESDTEGVGEDLVAEVKRMMKILREIKLLVNSGLGDLVYGWMYGMWEDIFSRLESVEF</sequence>
<evidence type="ECO:0000313" key="2">
    <source>
        <dbReference type="EMBL" id="RPA83873.1"/>
    </source>
</evidence>